<comment type="caution">
    <text evidence="1">The sequence shown here is derived from an EMBL/GenBank/DDBJ whole genome shotgun (WGS) entry which is preliminary data.</text>
</comment>
<reference evidence="1 2" key="1">
    <citation type="journal article" date="2018" name="Environ. Microbiol.">
        <title>Ecological and genomic features of two widespread freshwater picocyanobacteria.</title>
        <authorList>
            <person name="Cabello-Yeves P.J."/>
            <person name="Picazo A."/>
            <person name="Camacho A."/>
            <person name="Callieri C."/>
            <person name="Rosselli R."/>
            <person name="Roda-Garcia J.J."/>
            <person name="Coutinho F.H."/>
            <person name="Rodriguez-Valera F."/>
        </authorList>
    </citation>
    <scope>NUCLEOTIDE SEQUENCE [LARGE SCALE GENOMIC DNA]</scope>
    <source>
        <strain evidence="1 2">Tous</strain>
    </source>
</reference>
<keyword evidence="2" id="KW-1185">Reference proteome</keyword>
<dbReference type="RefSeq" id="WP_106502542.1">
    <property type="nucleotide sequence ID" value="NZ_PXXO01000005.1"/>
</dbReference>
<dbReference type="Proteomes" id="UP000243002">
    <property type="component" value="Unassembled WGS sequence"/>
</dbReference>
<sequence length="66" mass="7344">MGSYLIRRDDGISDGIAGQVFDSYDAAYAVVESYYADICCSDDREYYRIEVLSEELPGSPQLTPPP</sequence>
<evidence type="ECO:0000313" key="1">
    <source>
        <dbReference type="EMBL" id="PSJ06024.1"/>
    </source>
</evidence>
<protein>
    <submittedName>
        <fullName evidence="1">Uncharacterized protein</fullName>
    </submittedName>
</protein>
<proteinExistence type="predicted"/>
<evidence type="ECO:0000313" key="2">
    <source>
        <dbReference type="Proteomes" id="UP000243002"/>
    </source>
</evidence>
<gene>
    <name evidence="1" type="ORF">C7K55_06240</name>
</gene>
<organism evidence="1 2">
    <name type="scientific">Cyanobium usitatum str. Tous</name>
    <dbReference type="NCBI Taxonomy" id="2116684"/>
    <lineage>
        <taxon>Bacteria</taxon>
        <taxon>Bacillati</taxon>
        <taxon>Cyanobacteriota</taxon>
        <taxon>Cyanophyceae</taxon>
        <taxon>Synechococcales</taxon>
        <taxon>Prochlorococcaceae</taxon>
        <taxon>Cyanobium</taxon>
    </lineage>
</organism>
<name>A0A2P7MXR9_9CYAN</name>
<accession>A0A2P7MXR9</accession>
<dbReference type="AlphaFoldDB" id="A0A2P7MXR9"/>
<dbReference type="EMBL" id="PXXO01000005">
    <property type="protein sequence ID" value="PSJ06024.1"/>
    <property type="molecule type" value="Genomic_DNA"/>
</dbReference>
<dbReference type="OrthoDB" id="541390at2"/>